<sequence length="463" mass="50965">MAVRPVLEDGSPSRASAMNVLLGEQQNPVGFQTGLYRLTAGFSLFWLSAANLVGLWLALLLCWPEVGAVSGPAGYGRWMALHLNWQLYGWCSLPVVGVLLSRWLPRRSDALLQARWSFVLWSWALGLGGAWWLEGESSGKLFLDWSGLSRICFVAVLVGLWGLLAYSLLRGFRGKKSGEQSEGSIRAPSMFDWLLLAGLGTVPLAIWNASKPQLYPPINPESGGPTGTNLLGSTLAVILILGLLPAFLEIPRRNRRMVRPFWGIFVVESILYLLLNHGDQSNRDWKQIGGLAGLLIWIPLLPLYLHSFAWADGSRLWGISFAGWWAALVITGFTFFLPGILDTAKYSHLLVAHAHIAMAGMLTSLNMLLLLQLARGVPGNPGLLGEPIRFSLWHAGLLLHLLALSATGWNEVRAPGWLWHHATEVRWLYFLRAAGGVCMTAVSLSWLFALLRGEREPSEGHGV</sequence>
<feature type="transmembrane region" description="Helical" evidence="1">
    <location>
        <begin position="349"/>
        <end position="371"/>
    </location>
</feature>
<feature type="transmembrane region" description="Helical" evidence="1">
    <location>
        <begin position="317"/>
        <end position="337"/>
    </location>
</feature>
<dbReference type="SUPFAM" id="SSF81442">
    <property type="entry name" value="Cytochrome c oxidase subunit I-like"/>
    <property type="match status" value="1"/>
</dbReference>
<accession>A0A5E6M8N2</accession>
<feature type="transmembrane region" description="Helical" evidence="1">
    <location>
        <begin position="230"/>
        <end position="250"/>
    </location>
</feature>
<dbReference type="OrthoDB" id="190568at2"/>
<name>A0A5E6M8N2_9BACT</name>
<dbReference type="RefSeq" id="WP_142659785.1">
    <property type="nucleotide sequence ID" value="NZ_CABFVA020000034.1"/>
</dbReference>
<protein>
    <submittedName>
        <fullName evidence="2">Cytochrome c oxidase cbb3-type subunit I</fullName>
        <ecNumber evidence="2">1.9.3.1</ecNumber>
    </submittedName>
</protein>
<gene>
    <name evidence="2" type="primary">ccoN</name>
    <name evidence="2" type="ORF">MAMT_00880</name>
</gene>
<dbReference type="GO" id="GO:0016491">
    <property type="term" value="F:oxidoreductase activity"/>
    <property type="evidence" value="ECO:0007669"/>
    <property type="project" value="UniProtKB-KW"/>
</dbReference>
<proteinExistence type="predicted"/>
<organism evidence="2 3">
    <name type="scientific">Methylacidimicrobium tartarophylax</name>
    <dbReference type="NCBI Taxonomy" id="1041768"/>
    <lineage>
        <taxon>Bacteria</taxon>
        <taxon>Pseudomonadati</taxon>
        <taxon>Verrucomicrobiota</taxon>
        <taxon>Methylacidimicrobium</taxon>
    </lineage>
</organism>
<reference evidence="2 3" key="1">
    <citation type="submission" date="2019-09" db="EMBL/GenBank/DDBJ databases">
        <authorList>
            <person name="Cremers G."/>
        </authorList>
    </citation>
    <scope>NUCLEOTIDE SEQUENCE [LARGE SCALE GENOMIC DNA]</scope>
    <source>
        <strain evidence="2">4A</strain>
    </source>
</reference>
<dbReference type="EMBL" id="CABFVA020000034">
    <property type="protein sequence ID" value="VVM05921.1"/>
    <property type="molecule type" value="Genomic_DNA"/>
</dbReference>
<keyword evidence="1" id="KW-1133">Transmembrane helix</keyword>
<evidence type="ECO:0000313" key="3">
    <source>
        <dbReference type="Proteomes" id="UP000334923"/>
    </source>
</evidence>
<feature type="transmembrane region" description="Helical" evidence="1">
    <location>
        <begin position="145"/>
        <end position="169"/>
    </location>
</feature>
<feature type="transmembrane region" description="Helical" evidence="1">
    <location>
        <begin position="429"/>
        <end position="451"/>
    </location>
</feature>
<feature type="transmembrane region" description="Helical" evidence="1">
    <location>
        <begin position="44"/>
        <end position="66"/>
    </location>
</feature>
<dbReference type="Proteomes" id="UP000334923">
    <property type="component" value="Unassembled WGS sequence"/>
</dbReference>
<dbReference type="Gene3D" id="1.20.210.10">
    <property type="entry name" value="Cytochrome c oxidase-like, subunit I domain"/>
    <property type="match status" value="1"/>
</dbReference>
<keyword evidence="3" id="KW-1185">Reference proteome</keyword>
<feature type="transmembrane region" description="Helical" evidence="1">
    <location>
        <begin position="190"/>
        <end position="210"/>
    </location>
</feature>
<feature type="transmembrane region" description="Helical" evidence="1">
    <location>
        <begin position="287"/>
        <end position="305"/>
    </location>
</feature>
<feature type="transmembrane region" description="Helical" evidence="1">
    <location>
        <begin position="86"/>
        <end position="104"/>
    </location>
</feature>
<feature type="transmembrane region" description="Helical" evidence="1">
    <location>
        <begin position="116"/>
        <end position="133"/>
    </location>
</feature>
<evidence type="ECO:0000313" key="2">
    <source>
        <dbReference type="EMBL" id="VVM05921.1"/>
    </source>
</evidence>
<dbReference type="AlphaFoldDB" id="A0A5E6M8N2"/>
<keyword evidence="1" id="KW-0812">Transmembrane</keyword>
<dbReference type="InterPro" id="IPR036927">
    <property type="entry name" value="Cyt_c_oxase-like_su1_sf"/>
</dbReference>
<dbReference type="EC" id="1.9.3.1" evidence="2"/>
<feature type="transmembrane region" description="Helical" evidence="1">
    <location>
        <begin position="257"/>
        <end position="275"/>
    </location>
</feature>
<evidence type="ECO:0000256" key="1">
    <source>
        <dbReference type="SAM" id="Phobius"/>
    </source>
</evidence>
<keyword evidence="2" id="KW-0560">Oxidoreductase</keyword>
<keyword evidence="1" id="KW-0472">Membrane</keyword>